<organism evidence="1 2">
    <name type="scientific">Muribaculum caecicola</name>
    <dbReference type="NCBI Taxonomy" id="3038144"/>
    <lineage>
        <taxon>Bacteria</taxon>
        <taxon>Pseudomonadati</taxon>
        <taxon>Bacteroidota</taxon>
        <taxon>Bacteroidia</taxon>
        <taxon>Bacteroidales</taxon>
        <taxon>Muribaculaceae</taxon>
        <taxon>Muribaculum</taxon>
    </lineage>
</organism>
<accession>A0AC61S8W0</accession>
<sequence length="135" mass="15104">MLSGRGIRPSAQRIAVLKALLDFRVHPTAEQIFEVLSPTMPTLSLTTVYNTLRLLADKGVIAILGMDRRYARFDYVETPHAHLWCRACGKVVDMPLSVGIPPEHMAGGFKLDEVDVCYKGLCPECNKQTIQNNYK</sequence>
<dbReference type="Proteomes" id="UP000305401">
    <property type="component" value="Unassembled WGS sequence"/>
</dbReference>
<keyword evidence="2" id="KW-1185">Reference proteome</keyword>
<comment type="caution">
    <text evidence="1">The sequence shown here is derived from an EMBL/GenBank/DDBJ whole genome shotgun (WGS) entry which is preliminary data.</text>
</comment>
<protein>
    <submittedName>
        <fullName evidence="1">Transcriptional repressor</fullName>
    </submittedName>
</protein>
<evidence type="ECO:0000313" key="1">
    <source>
        <dbReference type="EMBL" id="THG55215.1"/>
    </source>
</evidence>
<dbReference type="EMBL" id="SSTG01000003">
    <property type="protein sequence ID" value="THG55215.1"/>
    <property type="molecule type" value="Genomic_DNA"/>
</dbReference>
<evidence type="ECO:0000313" key="2">
    <source>
        <dbReference type="Proteomes" id="UP000305401"/>
    </source>
</evidence>
<reference evidence="1" key="1">
    <citation type="submission" date="2019-04" db="EMBL/GenBank/DDBJ databases">
        <title>Microbes associate with the intestines of laboratory mice.</title>
        <authorList>
            <person name="Navarre W."/>
            <person name="Wong E."/>
            <person name="Huang K.C."/>
            <person name="Tropini C."/>
            <person name="Ng K."/>
            <person name="Yu B."/>
        </authorList>
    </citation>
    <scope>NUCLEOTIDE SEQUENCE</scope>
    <source>
        <strain evidence="1">NM86_A22</strain>
    </source>
</reference>
<name>A0AC61S8W0_9BACT</name>
<proteinExistence type="predicted"/>
<gene>
    <name evidence="1" type="ORF">E5990_00670</name>
</gene>